<dbReference type="InterPro" id="IPR001992">
    <property type="entry name" value="T2SS_GspF/T4SS_PilC_CS"/>
</dbReference>
<keyword evidence="4" id="KW-1003">Cell membrane</keyword>
<proteinExistence type="inferred from homology"/>
<dbReference type="InterPro" id="IPR018076">
    <property type="entry name" value="T2SS_GspF_dom"/>
</dbReference>
<dbReference type="AlphaFoldDB" id="A0A2M7X6E4"/>
<name>A0A2M7X6E4_9BACT</name>
<protein>
    <recommendedName>
        <fullName evidence="10">Type II secretion system protein GspF domain-containing protein</fullName>
    </recommendedName>
</protein>
<dbReference type="GO" id="GO:0005886">
    <property type="term" value="C:plasma membrane"/>
    <property type="evidence" value="ECO:0007669"/>
    <property type="project" value="UniProtKB-SubCell"/>
</dbReference>
<dbReference type="GO" id="GO:0009306">
    <property type="term" value="P:protein secretion"/>
    <property type="evidence" value="ECO:0007669"/>
    <property type="project" value="InterPro"/>
</dbReference>
<sequence length="403" mass="44565">MRFHYIASQSNGRIIEGDHEAESAAEVLGFLASQGLKPISLKAPKELSKTSRFKIFSQTINVEDKVFLTKYLALMLRVGTDLLRAVDILIADFEKPALKALLMEIRTSLEKGQPFHSVFVRYPKFFSSVFINMIKAGETSGNLELVFNQLSVALQKEQDLRRQIKAAVTYPIILLSASAAILFLLVSFVLPKIANIFTSGGFEPPLFSKIVFAIGLFMGKYFWLILIFIIILLVSAWFFTTKSIIGRKLLSRFIVRTPIIGGVLKKIALQRFASTFSALLSSGLPILDSLEITADAVGNEELKTGLRRIAREGISKGLTIGEAFRKEPVFPRVVVNLMAISEKAGHMESILTTLADFYTSEIETAIKSLVSFLEPILLLAIGLIIGTIALSVIVPIYQLVGQF</sequence>
<comment type="subcellular location">
    <subcellularLocation>
        <location evidence="1 8">Cell membrane</location>
        <topology evidence="1 8">Multi-pass membrane protein</topology>
    </subcellularLocation>
</comment>
<organism evidence="11 12">
    <name type="scientific">Candidatus Wolfebacteria bacterium CG_4_9_14_3_um_filter_37_9</name>
    <dbReference type="NCBI Taxonomy" id="1975065"/>
    <lineage>
        <taxon>Bacteria</taxon>
        <taxon>Candidatus Wolfeibacteriota</taxon>
    </lineage>
</organism>
<keyword evidence="6 9" id="KW-1133">Transmembrane helix</keyword>
<feature type="domain" description="Type II secretion system protein GspF" evidence="10">
    <location>
        <begin position="272"/>
        <end position="395"/>
    </location>
</feature>
<feature type="transmembrane region" description="Helical" evidence="9">
    <location>
        <begin position="168"/>
        <end position="190"/>
    </location>
</feature>
<evidence type="ECO:0000256" key="3">
    <source>
        <dbReference type="ARBA" id="ARBA00022448"/>
    </source>
</evidence>
<evidence type="ECO:0000256" key="9">
    <source>
        <dbReference type="SAM" id="Phobius"/>
    </source>
</evidence>
<dbReference type="PROSITE" id="PS00874">
    <property type="entry name" value="T2SP_F"/>
    <property type="match status" value="1"/>
</dbReference>
<comment type="caution">
    <text evidence="11">The sequence shown here is derived from an EMBL/GenBank/DDBJ whole genome shotgun (WGS) entry which is preliminary data.</text>
</comment>
<evidence type="ECO:0000259" key="10">
    <source>
        <dbReference type="Pfam" id="PF00482"/>
    </source>
</evidence>
<evidence type="ECO:0000313" key="12">
    <source>
        <dbReference type="Proteomes" id="UP000231634"/>
    </source>
</evidence>
<keyword evidence="5 8" id="KW-0812">Transmembrane</keyword>
<feature type="transmembrane region" description="Helical" evidence="9">
    <location>
        <begin position="210"/>
        <end position="239"/>
    </location>
</feature>
<keyword evidence="3 8" id="KW-0813">Transport</keyword>
<feature type="domain" description="Type II secretion system protein GspF" evidence="10">
    <location>
        <begin position="69"/>
        <end position="191"/>
    </location>
</feature>
<evidence type="ECO:0000256" key="4">
    <source>
        <dbReference type="ARBA" id="ARBA00022475"/>
    </source>
</evidence>
<evidence type="ECO:0000256" key="8">
    <source>
        <dbReference type="RuleBase" id="RU003923"/>
    </source>
</evidence>
<comment type="similarity">
    <text evidence="2 8">Belongs to the GSP F family.</text>
</comment>
<dbReference type="PRINTS" id="PR00812">
    <property type="entry name" value="BCTERIALGSPF"/>
</dbReference>
<evidence type="ECO:0000313" key="11">
    <source>
        <dbReference type="EMBL" id="PJA41745.1"/>
    </source>
</evidence>
<dbReference type="Proteomes" id="UP000231634">
    <property type="component" value="Unassembled WGS sequence"/>
</dbReference>
<keyword evidence="7 9" id="KW-0472">Membrane</keyword>
<dbReference type="Pfam" id="PF00482">
    <property type="entry name" value="T2SSF"/>
    <property type="match status" value="2"/>
</dbReference>
<evidence type="ECO:0000256" key="2">
    <source>
        <dbReference type="ARBA" id="ARBA00005745"/>
    </source>
</evidence>
<dbReference type="PANTHER" id="PTHR30012">
    <property type="entry name" value="GENERAL SECRETION PATHWAY PROTEIN"/>
    <property type="match status" value="1"/>
</dbReference>
<evidence type="ECO:0000256" key="5">
    <source>
        <dbReference type="ARBA" id="ARBA00022692"/>
    </source>
</evidence>
<dbReference type="InterPro" id="IPR042094">
    <property type="entry name" value="T2SS_GspF_sf"/>
</dbReference>
<dbReference type="PANTHER" id="PTHR30012:SF0">
    <property type="entry name" value="TYPE II SECRETION SYSTEM PROTEIN F-RELATED"/>
    <property type="match status" value="1"/>
</dbReference>
<evidence type="ECO:0000256" key="7">
    <source>
        <dbReference type="ARBA" id="ARBA00023136"/>
    </source>
</evidence>
<reference evidence="12" key="1">
    <citation type="submission" date="2017-09" db="EMBL/GenBank/DDBJ databases">
        <title>Depth-based differentiation of microbial function through sediment-hosted aquifers and enrichment of novel symbionts in the deep terrestrial subsurface.</title>
        <authorList>
            <person name="Probst A.J."/>
            <person name="Ladd B."/>
            <person name="Jarett J.K."/>
            <person name="Geller-Mcgrath D.E."/>
            <person name="Sieber C.M.K."/>
            <person name="Emerson J.B."/>
            <person name="Anantharaman K."/>
            <person name="Thomas B.C."/>
            <person name="Malmstrom R."/>
            <person name="Stieglmeier M."/>
            <person name="Klingl A."/>
            <person name="Woyke T."/>
            <person name="Ryan C.M."/>
            <person name="Banfield J.F."/>
        </authorList>
    </citation>
    <scope>NUCLEOTIDE SEQUENCE [LARGE SCALE GENOMIC DNA]</scope>
</reference>
<dbReference type="EMBL" id="PFWX01000018">
    <property type="protein sequence ID" value="PJA41745.1"/>
    <property type="molecule type" value="Genomic_DNA"/>
</dbReference>
<evidence type="ECO:0000256" key="1">
    <source>
        <dbReference type="ARBA" id="ARBA00004651"/>
    </source>
</evidence>
<gene>
    <name evidence="11" type="ORF">CO177_00780</name>
</gene>
<accession>A0A2M7X6E4</accession>
<dbReference type="InterPro" id="IPR003004">
    <property type="entry name" value="GspF/PilC"/>
</dbReference>
<dbReference type="Gene3D" id="1.20.81.30">
    <property type="entry name" value="Type II secretion system (T2SS), domain F"/>
    <property type="match status" value="2"/>
</dbReference>
<evidence type="ECO:0000256" key="6">
    <source>
        <dbReference type="ARBA" id="ARBA00022989"/>
    </source>
</evidence>
<feature type="transmembrane region" description="Helical" evidence="9">
    <location>
        <begin position="376"/>
        <end position="400"/>
    </location>
</feature>